<reference evidence="2" key="1">
    <citation type="submission" date="2017-04" db="EMBL/GenBank/DDBJ databases">
        <authorList>
            <person name="Varghese N."/>
            <person name="Submissions S."/>
        </authorList>
    </citation>
    <scope>NUCLEOTIDE SEQUENCE [LARGE SCALE GENOMIC DNA]</scope>
    <source>
        <strain evidence="2">B5P</strain>
    </source>
</reference>
<evidence type="ECO:0000313" key="1">
    <source>
        <dbReference type="EMBL" id="SMH50120.1"/>
    </source>
</evidence>
<dbReference type="AlphaFoldDB" id="A0A1X7PHQ3"/>
<dbReference type="OrthoDB" id="7874013at2"/>
<protein>
    <submittedName>
        <fullName evidence="1">Uncharacterized protein</fullName>
    </submittedName>
</protein>
<dbReference type="Proteomes" id="UP000193083">
    <property type="component" value="Unassembled WGS sequence"/>
</dbReference>
<dbReference type="EMBL" id="FXBL01000004">
    <property type="protein sequence ID" value="SMH50120.1"/>
    <property type="molecule type" value="Genomic_DNA"/>
</dbReference>
<accession>A0A1X7PHQ3</accession>
<gene>
    <name evidence="1" type="ORF">SAMN02982922_4078</name>
</gene>
<dbReference type="RefSeq" id="WP_085465809.1">
    <property type="nucleotide sequence ID" value="NZ_FXBL01000004.1"/>
</dbReference>
<evidence type="ECO:0000313" key="2">
    <source>
        <dbReference type="Proteomes" id="UP000193083"/>
    </source>
</evidence>
<name>A0A1X7PHQ3_9HYPH</name>
<keyword evidence="2" id="KW-1185">Reference proteome</keyword>
<proteinExistence type="predicted"/>
<sequence>MTKTAKPGFFRNALNALIEARARQATHYVNGALLMLDDETLAKNGYSRDVLRRNARAPYAY</sequence>
<organism evidence="1 2">
    <name type="scientific">Mesorhizobium australicum</name>
    <dbReference type="NCBI Taxonomy" id="536018"/>
    <lineage>
        <taxon>Bacteria</taxon>
        <taxon>Pseudomonadati</taxon>
        <taxon>Pseudomonadota</taxon>
        <taxon>Alphaproteobacteria</taxon>
        <taxon>Hyphomicrobiales</taxon>
        <taxon>Phyllobacteriaceae</taxon>
        <taxon>Mesorhizobium</taxon>
    </lineage>
</organism>